<organism evidence="9 10">
    <name type="scientific">Ilex paraguariensis</name>
    <name type="common">yerba mate</name>
    <dbReference type="NCBI Taxonomy" id="185542"/>
    <lineage>
        <taxon>Eukaryota</taxon>
        <taxon>Viridiplantae</taxon>
        <taxon>Streptophyta</taxon>
        <taxon>Embryophyta</taxon>
        <taxon>Tracheophyta</taxon>
        <taxon>Spermatophyta</taxon>
        <taxon>Magnoliopsida</taxon>
        <taxon>eudicotyledons</taxon>
        <taxon>Gunneridae</taxon>
        <taxon>Pentapetalae</taxon>
        <taxon>asterids</taxon>
        <taxon>campanulids</taxon>
        <taxon>Aquifoliales</taxon>
        <taxon>Aquifoliaceae</taxon>
        <taxon>Ilex</taxon>
    </lineage>
</organism>
<dbReference type="Proteomes" id="UP001642360">
    <property type="component" value="Unassembled WGS sequence"/>
</dbReference>
<comment type="similarity">
    <text evidence="2">Belongs to the GLUTAMINE DUMPER 1 (TC 9.B.60) family.</text>
</comment>
<protein>
    <submittedName>
        <fullName evidence="9">Uncharacterized protein</fullName>
    </submittedName>
</protein>
<comment type="subcellular location">
    <subcellularLocation>
        <location evidence="1">Membrane</location>
        <topology evidence="1">Single-pass membrane protein</topology>
    </subcellularLocation>
</comment>
<dbReference type="AlphaFoldDB" id="A0ABC8RDE8"/>
<reference evidence="9 10" key="1">
    <citation type="submission" date="2024-02" db="EMBL/GenBank/DDBJ databases">
        <authorList>
            <person name="Vignale AGUSTIN F."/>
            <person name="Sosa J E."/>
            <person name="Modenutti C."/>
        </authorList>
    </citation>
    <scope>NUCLEOTIDE SEQUENCE [LARGE SCALE GENOMIC DNA]</scope>
</reference>
<evidence type="ECO:0000256" key="3">
    <source>
        <dbReference type="ARBA" id="ARBA00022448"/>
    </source>
</evidence>
<dbReference type="PANTHER" id="PTHR33228:SF76">
    <property type="entry name" value="PROTEIN GLUTAMINE DUMPER 7"/>
    <property type="match status" value="1"/>
</dbReference>
<evidence type="ECO:0000256" key="4">
    <source>
        <dbReference type="ARBA" id="ARBA00022692"/>
    </source>
</evidence>
<sequence length="153" mass="16835">MRPANTIPTTSPPFWRWSSPLLYLFISLALLLGLITIALIILFCSHRKQNSNSPIEAEEKPEAIKPTKAEADLAPTVVVIMAGDDKPMYLAAPGGDEFAGSHFAGFHFARFEDRLTLVADRYTLVPNRWVQRSLTGPSSLIAGFEDPSLLPGR</sequence>
<evidence type="ECO:0000256" key="1">
    <source>
        <dbReference type="ARBA" id="ARBA00004167"/>
    </source>
</evidence>
<keyword evidence="10" id="KW-1185">Reference proteome</keyword>
<evidence type="ECO:0000256" key="7">
    <source>
        <dbReference type="ARBA" id="ARBA00023136"/>
    </source>
</evidence>
<dbReference type="InterPro" id="IPR040359">
    <property type="entry name" value="GDU"/>
</dbReference>
<dbReference type="EMBL" id="CAUOFW020001274">
    <property type="protein sequence ID" value="CAK9142996.1"/>
    <property type="molecule type" value="Genomic_DNA"/>
</dbReference>
<evidence type="ECO:0000256" key="6">
    <source>
        <dbReference type="ARBA" id="ARBA00022989"/>
    </source>
</evidence>
<keyword evidence="6 8" id="KW-1133">Transmembrane helix</keyword>
<evidence type="ECO:0000256" key="5">
    <source>
        <dbReference type="ARBA" id="ARBA00022970"/>
    </source>
</evidence>
<comment type="caution">
    <text evidence="9">The sequence shown here is derived from an EMBL/GenBank/DDBJ whole genome shotgun (WGS) entry which is preliminary data.</text>
</comment>
<dbReference type="GO" id="GO:0006865">
    <property type="term" value="P:amino acid transport"/>
    <property type="evidence" value="ECO:0007669"/>
    <property type="project" value="UniProtKB-KW"/>
</dbReference>
<feature type="transmembrane region" description="Helical" evidence="8">
    <location>
        <begin position="20"/>
        <end position="44"/>
    </location>
</feature>
<dbReference type="GO" id="GO:0016020">
    <property type="term" value="C:membrane"/>
    <property type="evidence" value="ECO:0007669"/>
    <property type="project" value="UniProtKB-SubCell"/>
</dbReference>
<keyword evidence="4 8" id="KW-0812">Transmembrane</keyword>
<dbReference type="GO" id="GO:0080143">
    <property type="term" value="P:regulation of amino acid export"/>
    <property type="evidence" value="ECO:0007669"/>
    <property type="project" value="UniProtKB-ARBA"/>
</dbReference>
<name>A0ABC8RDE8_9AQUA</name>
<proteinExistence type="inferred from homology"/>
<keyword evidence="5" id="KW-0029">Amino-acid transport</keyword>
<gene>
    <name evidence="9" type="ORF">ILEXP_LOCUS10693</name>
</gene>
<keyword evidence="7 8" id="KW-0472">Membrane</keyword>
<evidence type="ECO:0000256" key="8">
    <source>
        <dbReference type="SAM" id="Phobius"/>
    </source>
</evidence>
<dbReference type="PANTHER" id="PTHR33228">
    <property type="entry name" value="PROTEIN GLUTAMINE DUMPER 4-RELATED"/>
    <property type="match status" value="1"/>
</dbReference>
<keyword evidence="3" id="KW-0813">Transport</keyword>
<accession>A0ABC8RDE8</accession>
<evidence type="ECO:0000313" key="9">
    <source>
        <dbReference type="EMBL" id="CAK9142996.1"/>
    </source>
</evidence>
<evidence type="ECO:0000256" key="2">
    <source>
        <dbReference type="ARBA" id="ARBA00009977"/>
    </source>
</evidence>
<evidence type="ECO:0000313" key="10">
    <source>
        <dbReference type="Proteomes" id="UP001642360"/>
    </source>
</evidence>